<dbReference type="Pfam" id="PF00931">
    <property type="entry name" value="NB-ARC"/>
    <property type="match status" value="1"/>
</dbReference>
<keyword evidence="1" id="KW-0433">Leucine-rich repeat</keyword>
<dbReference type="GO" id="GO:0051707">
    <property type="term" value="P:response to other organism"/>
    <property type="evidence" value="ECO:0007669"/>
    <property type="project" value="UniProtKB-ARBA"/>
</dbReference>
<dbReference type="InterPro" id="IPR058922">
    <property type="entry name" value="WHD_DRP"/>
</dbReference>
<evidence type="ECO:0000256" key="5">
    <source>
        <dbReference type="ARBA" id="ARBA00022840"/>
    </source>
</evidence>
<dbReference type="InterPro" id="IPR041118">
    <property type="entry name" value="Rx_N"/>
</dbReference>
<dbReference type="InterPro" id="IPR036388">
    <property type="entry name" value="WH-like_DNA-bd_sf"/>
</dbReference>
<dbReference type="Gene3D" id="1.10.10.10">
    <property type="entry name" value="Winged helix-like DNA-binding domain superfamily/Winged helix DNA-binding domain"/>
    <property type="match status" value="1"/>
</dbReference>
<dbReference type="Gene3D" id="3.40.50.300">
    <property type="entry name" value="P-loop containing nucleotide triphosphate hydrolases"/>
    <property type="match status" value="1"/>
</dbReference>
<evidence type="ECO:0000256" key="4">
    <source>
        <dbReference type="ARBA" id="ARBA00022821"/>
    </source>
</evidence>
<feature type="domain" description="Zer-1-like leucine-rich repeats region" evidence="10">
    <location>
        <begin position="596"/>
        <end position="662"/>
    </location>
</feature>
<accession>A0A6P6G538</accession>
<dbReference type="GO" id="GO:0043531">
    <property type="term" value="F:ADP binding"/>
    <property type="evidence" value="ECO:0007669"/>
    <property type="project" value="InterPro"/>
</dbReference>
<feature type="domain" description="Disease resistance protein winged helix" evidence="9">
    <location>
        <begin position="434"/>
        <end position="503"/>
    </location>
</feature>
<evidence type="ECO:0000259" key="9">
    <source>
        <dbReference type="Pfam" id="PF23559"/>
    </source>
</evidence>
<evidence type="ECO:0000256" key="3">
    <source>
        <dbReference type="ARBA" id="ARBA00022741"/>
    </source>
</evidence>
<dbReference type="GO" id="GO:0006952">
    <property type="term" value="P:defense response"/>
    <property type="evidence" value="ECO:0007669"/>
    <property type="project" value="UniProtKB-KW"/>
</dbReference>
<proteinExistence type="predicted"/>
<dbReference type="FunCoup" id="A0A6P6G538">
    <property type="interactions" value="446"/>
</dbReference>
<feature type="domain" description="R13L1/DRL21-like LRR repeat region" evidence="11">
    <location>
        <begin position="689"/>
        <end position="813"/>
    </location>
</feature>
<dbReference type="Pfam" id="PF23559">
    <property type="entry name" value="WHD_DRP"/>
    <property type="match status" value="1"/>
</dbReference>
<dbReference type="SUPFAM" id="SSF52058">
    <property type="entry name" value="L domain-like"/>
    <property type="match status" value="2"/>
</dbReference>
<evidence type="ECO:0000259" key="11">
    <source>
        <dbReference type="Pfam" id="PF25019"/>
    </source>
</evidence>
<dbReference type="InParanoid" id="A0A6P6G538"/>
<keyword evidence="3" id="KW-0547">Nucleotide-binding</keyword>
<dbReference type="Gene3D" id="3.80.10.10">
    <property type="entry name" value="Ribonuclease Inhibitor"/>
    <property type="match status" value="2"/>
</dbReference>
<evidence type="ECO:0000259" key="8">
    <source>
        <dbReference type="Pfam" id="PF18052"/>
    </source>
</evidence>
<dbReference type="GeneID" id="107417828"/>
<reference evidence="13" key="2">
    <citation type="submission" date="2025-08" db="UniProtKB">
        <authorList>
            <consortium name="RefSeq"/>
        </authorList>
    </citation>
    <scope>IDENTIFICATION</scope>
    <source>
        <tissue evidence="13">Seedling</tissue>
    </source>
</reference>
<keyword evidence="5" id="KW-0067">ATP-binding</keyword>
<keyword evidence="4" id="KW-0611">Plant defense</keyword>
<dbReference type="Pfam" id="PF25019">
    <property type="entry name" value="LRR_R13L1-DRL21"/>
    <property type="match status" value="1"/>
</dbReference>
<evidence type="ECO:0000259" key="7">
    <source>
        <dbReference type="Pfam" id="PF00931"/>
    </source>
</evidence>
<gene>
    <name evidence="13" type="primary">LOC107417828</name>
</gene>
<keyword evidence="2" id="KW-0677">Repeat</keyword>
<evidence type="ECO:0000256" key="2">
    <source>
        <dbReference type="ARBA" id="ARBA00022737"/>
    </source>
</evidence>
<dbReference type="InterPro" id="IPR032675">
    <property type="entry name" value="LRR_dom_sf"/>
</dbReference>
<evidence type="ECO:0000256" key="1">
    <source>
        <dbReference type="ARBA" id="ARBA00022614"/>
    </source>
</evidence>
<dbReference type="Gene3D" id="1.10.8.430">
    <property type="entry name" value="Helical domain of apoptotic protease-activating factors"/>
    <property type="match status" value="1"/>
</dbReference>
<evidence type="ECO:0000313" key="13">
    <source>
        <dbReference type="RefSeq" id="XP_024929131.3"/>
    </source>
</evidence>
<evidence type="ECO:0000259" key="10">
    <source>
        <dbReference type="Pfam" id="PF25013"/>
    </source>
</evidence>
<feature type="domain" description="Disease resistance N-terminal" evidence="8">
    <location>
        <begin position="12"/>
        <end position="104"/>
    </location>
</feature>
<dbReference type="PANTHER" id="PTHR36766:SF40">
    <property type="entry name" value="DISEASE RESISTANCE PROTEIN RGA3"/>
    <property type="match status" value="1"/>
</dbReference>
<dbReference type="InterPro" id="IPR056845">
    <property type="entry name" value="LRR_Zer-1"/>
</dbReference>
<dbReference type="AlphaFoldDB" id="A0A6P6G538"/>
<reference evidence="12" key="1">
    <citation type="submission" date="2025-05" db="UniProtKB">
        <authorList>
            <consortium name="RefSeq"/>
        </authorList>
    </citation>
    <scope>NUCLEOTIDE SEQUENCE [LARGE SCALE GENOMIC DNA]</scope>
</reference>
<dbReference type="Pfam" id="PF25013">
    <property type="entry name" value="LRR_Zer-1"/>
    <property type="match status" value="1"/>
</dbReference>
<sequence length="1167" mass="133261">MAGEMVGGAFLSASLQVLFDRMTSLELVDFIRGKKLNIGLFKKLKIKLLSANSVLNDAEEKQISNSAVREWLNELHEAICDAEDLVDEINTEALRCKMEAEYGSSSSHQVLNLFSSSTTTSFNKQVEYKMVDILDRLEFILDQKDALGLKEGVQTRPSRRLPATSSVEESGVYGRNDDKEAVIKLLLIDNGSGDNMSVIPIVGMGGIGKTTLAQLVYNDERVKKCFDFKAWVSVSAEFDVFKIIKTITERVTSQTFFGHDLDLLQIKLEKALRERKFLLILDDVWNEDYFLWEEVKKPFQYGACGSKVIVTTRNESVASVMRNNVPSYQLPIVSNENCWKLFVKHAFNNVDPCAHPKLEEIGKQIVIKCKGLPLAVKSLGSLLRYQLNQQEWEKILESEMWELPEEKNYILPALWLSYQYLPSHVKRCFAFCSIFPKNYPINKEDLIKLWMAEGLLNCQKRKRMEEVGEKCFQYLLTRSLFQQSINWDRSICYIMHDLVNDLATFAAGEFFLSLDDIDSINLPSKIRHLSQVKEKRYDLKKYEVLIGAKYLRTCFLPSRCHDYTQLQSVAAKLLPTLTGLRVLSLRGCFIVELPDLIGKLKLLRYLDLSETDIVEVPNTICTLYNLQTLILSDCIQLKLLPSVIGRLINLRHLDISSTHLERMPLEMGKLKDLQTLTDFVVGKYSGYTIKLLGDLPHLRGKLCFSGLQNIVNVEDVLEAKLKDKKHLTELEFSWGFEEFVYYEKQMEVLDGLEPHTNLKSLKIKFYRGGQFSKWVGDDSFCNLEEIHLERCRECSMLPPLGKLPFLKQLRIMNFDGLVKIGDEFYGSGSSMTMPFQRLEFLLFSSMPVWEDWSFVSGDGVSFPQLKELVLEDCPKLTGGLCLPDTIEDVQITGCEKLEFSVQHCYGSLRRLLIQHSCYFMKSIALDYLPMLEVLSLRFCINLESLTFAEQLCPVVLSLTALHLRICPKFVAFPQGLHAPNMKVFEIEDCKNLRSLPEQMHILLPSLQSLSLTDCPELESFPECGLPSNLNMLRIYNCNKLFASRLQWNLQRLTSLTVLHIASIDEVVESFPEEGLLPTSLIHLNIQLVHHLRSLNGMAFQHLASLESLLISGCNELQLLPEEGLPPSLSDLSISKCALLKQRCQRDTGQDWHKISHIACIRIDNKHI</sequence>
<dbReference type="PANTHER" id="PTHR36766">
    <property type="entry name" value="PLANT BROAD-SPECTRUM MILDEW RESISTANCE PROTEIN RPW8"/>
    <property type="match status" value="1"/>
</dbReference>
<dbReference type="SUPFAM" id="SSF52540">
    <property type="entry name" value="P-loop containing nucleoside triphosphate hydrolases"/>
    <property type="match status" value="1"/>
</dbReference>
<feature type="coiled-coil region" evidence="6">
    <location>
        <begin position="41"/>
        <end position="88"/>
    </location>
</feature>
<organism evidence="12 13">
    <name type="scientific">Ziziphus jujuba</name>
    <name type="common">Chinese jujube</name>
    <name type="synonym">Ziziphus sativa</name>
    <dbReference type="NCBI Taxonomy" id="326968"/>
    <lineage>
        <taxon>Eukaryota</taxon>
        <taxon>Viridiplantae</taxon>
        <taxon>Streptophyta</taxon>
        <taxon>Embryophyta</taxon>
        <taxon>Tracheophyta</taxon>
        <taxon>Spermatophyta</taxon>
        <taxon>Magnoliopsida</taxon>
        <taxon>eudicotyledons</taxon>
        <taxon>Gunneridae</taxon>
        <taxon>Pentapetalae</taxon>
        <taxon>rosids</taxon>
        <taxon>fabids</taxon>
        <taxon>Rosales</taxon>
        <taxon>Rhamnaceae</taxon>
        <taxon>Paliureae</taxon>
        <taxon>Ziziphus</taxon>
    </lineage>
</organism>
<dbReference type="Gene3D" id="1.20.5.4130">
    <property type="match status" value="1"/>
</dbReference>
<dbReference type="RefSeq" id="XP_024929131.3">
    <property type="nucleotide sequence ID" value="XM_025073363.3"/>
</dbReference>
<feature type="domain" description="NB-ARC" evidence="7">
    <location>
        <begin position="177"/>
        <end position="349"/>
    </location>
</feature>
<dbReference type="Pfam" id="PF18052">
    <property type="entry name" value="Rx_N"/>
    <property type="match status" value="1"/>
</dbReference>
<dbReference type="InterPro" id="IPR056789">
    <property type="entry name" value="LRR_R13L1-DRL21"/>
</dbReference>
<protein>
    <submittedName>
        <fullName evidence="13">Disease resistance protein At3g14460</fullName>
    </submittedName>
</protein>
<evidence type="ECO:0000256" key="6">
    <source>
        <dbReference type="SAM" id="Coils"/>
    </source>
</evidence>
<keyword evidence="6" id="KW-0175">Coiled coil</keyword>
<evidence type="ECO:0000313" key="12">
    <source>
        <dbReference type="Proteomes" id="UP001652623"/>
    </source>
</evidence>
<name>A0A6P6G538_ZIZJJ</name>
<dbReference type="Proteomes" id="UP001652623">
    <property type="component" value="Chromosome 2"/>
</dbReference>
<keyword evidence="12" id="KW-1185">Reference proteome</keyword>
<dbReference type="InterPro" id="IPR002182">
    <property type="entry name" value="NB-ARC"/>
</dbReference>
<dbReference type="KEGG" id="zju:107417828"/>
<dbReference type="GO" id="GO:0005524">
    <property type="term" value="F:ATP binding"/>
    <property type="evidence" value="ECO:0007669"/>
    <property type="project" value="UniProtKB-KW"/>
</dbReference>
<dbReference type="InterPro" id="IPR042197">
    <property type="entry name" value="Apaf_helical"/>
</dbReference>
<dbReference type="PRINTS" id="PR00364">
    <property type="entry name" value="DISEASERSIST"/>
</dbReference>
<dbReference type="InterPro" id="IPR027417">
    <property type="entry name" value="P-loop_NTPase"/>
</dbReference>